<dbReference type="PANTHER" id="PTHR30269">
    <property type="entry name" value="TRANSMEMBRANE PROTEIN YFCA"/>
    <property type="match status" value="1"/>
</dbReference>
<evidence type="ECO:0000256" key="2">
    <source>
        <dbReference type="ARBA" id="ARBA00009142"/>
    </source>
</evidence>
<dbReference type="Pfam" id="PF01925">
    <property type="entry name" value="TauE"/>
    <property type="match status" value="1"/>
</dbReference>
<feature type="transmembrane region" description="Helical" evidence="8">
    <location>
        <begin position="7"/>
        <end position="32"/>
    </location>
</feature>
<keyword evidence="3" id="KW-0813">Transport</keyword>
<feature type="transmembrane region" description="Helical" evidence="8">
    <location>
        <begin position="73"/>
        <end position="94"/>
    </location>
</feature>
<keyword evidence="5 8" id="KW-0812">Transmembrane</keyword>
<dbReference type="InterPro" id="IPR002781">
    <property type="entry name" value="TM_pro_TauE-like"/>
</dbReference>
<organism evidence="9 10">
    <name type="scientific">Anaeroselena agilis</name>
    <dbReference type="NCBI Taxonomy" id="3063788"/>
    <lineage>
        <taxon>Bacteria</taxon>
        <taxon>Bacillati</taxon>
        <taxon>Bacillota</taxon>
        <taxon>Negativicutes</taxon>
        <taxon>Acetonemataceae</taxon>
        <taxon>Anaeroselena</taxon>
    </lineage>
</organism>
<evidence type="ECO:0000256" key="4">
    <source>
        <dbReference type="ARBA" id="ARBA00022475"/>
    </source>
</evidence>
<keyword evidence="10" id="KW-1185">Reference proteome</keyword>
<proteinExistence type="inferred from homology"/>
<keyword evidence="4 8" id="KW-1003">Cell membrane</keyword>
<gene>
    <name evidence="9" type="ORF">Q4T40_14275</name>
</gene>
<feature type="transmembrane region" description="Helical" evidence="8">
    <location>
        <begin position="131"/>
        <end position="155"/>
    </location>
</feature>
<dbReference type="InterPro" id="IPR052017">
    <property type="entry name" value="TSUP"/>
</dbReference>
<feature type="transmembrane region" description="Helical" evidence="8">
    <location>
        <begin position="100"/>
        <end position="119"/>
    </location>
</feature>
<evidence type="ECO:0000256" key="8">
    <source>
        <dbReference type="RuleBase" id="RU363041"/>
    </source>
</evidence>
<name>A0ABU3P041_9FIRM</name>
<evidence type="ECO:0000313" key="9">
    <source>
        <dbReference type="EMBL" id="MDT8902412.1"/>
    </source>
</evidence>
<feature type="transmembrane region" description="Helical" evidence="8">
    <location>
        <begin position="44"/>
        <end position="61"/>
    </location>
</feature>
<comment type="similarity">
    <text evidence="2 8">Belongs to the 4-toluene sulfonate uptake permease (TSUP) (TC 2.A.102) family.</text>
</comment>
<accession>A0ABU3P041</accession>
<dbReference type="Proteomes" id="UP001254848">
    <property type="component" value="Unassembled WGS sequence"/>
</dbReference>
<feature type="transmembrane region" description="Helical" evidence="8">
    <location>
        <begin position="193"/>
        <end position="210"/>
    </location>
</feature>
<evidence type="ECO:0000256" key="1">
    <source>
        <dbReference type="ARBA" id="ARBA00004651"/>
    </source>
</evidence>
<dbReference type="PANTHER" id="PTHR30269:SF37">
    <property type="entry name" value="MEMBRANE TRANSPORTER PROTEIN"/>
    <property type="match status" value="1"/>
</dbReference>
<keyword evidence="6 8" id="KW-1133">Transmembrane helix</keyword>
<comment type="caution">
    <text evidence="9">The sequence shown here is derived from an EMBL/GenBank/DDBJ whole genome shotgun (WGS) entry which is preliminary data.</text>
</comment>
<evidence type="ECO:0000256" key="5">
    <source>
        <dbReference type="ARBA" id="ARBA00022692"/>
    </source>
</evidence>
<reference evidence="9 10" key="1">
    <citation type="submission" date="2023-07" db="EMBL/GenBank/DDBJ databases">
        <title>The novel representative of Negativicutes class, Anaeroselena agilis gen. nov. sp. nov.</title>
        <authorList>
            <person name="Prokofeva M.I."/>
            <person name="Elcheninov A.G."/>
            <person name="Klyukina A."/>
            <person name="Kublanov I.V."/>
            <person name="Frolov E.N."/>
            <person name="Podosokorskaya O.A."/>
        </authorList>
    </citation>
    <scope>NUCLEOTIDE SEQUENCE [LARGE SCALE GENOMIC DNA]</scope>
    <source>
        <strain evidence="9 10">4137-cl</strain>
    </source>
</reference>
<evidence type="ECO:0000256" key="6">
    <source>
        <dbReference type="ARBA" id="ARBA00022989"/>
    </source>
</evidence>
<dbReference type="RefSeq" id="WP_413780894.1">
    <property type="nucleotide sequence ID" value="NZ_JAUOZS010000001.1"/>
</dbReference>
<evidence type="ECO:0000256" key="7">
    <source>
        <dbReference type="ARBA" id="ARBA00023136"/>
    </source>
</evidence>
<dbReference type="EMBL" id="JAUOZS010000001">
    <property type="protein sequence ID" value="MDT8902412.1"/>
    <property type="molecule type" value="Genomic_DNA"/>
</dbReference>
<comment type="subcellular location">
    <subcellularLocation>
        <location evidence="1 8">Cell membrane</location>
        <topology evidence="1 8">Multi-pass membrane protein</topology>
    </subcellularLocation>
</comment>
<feature type="transmembrane region" description="Helical" evidence="8">
    <location>
        <begin position="222"/>
        <end position="247"/>
    </location>
</feature>
<sequence>MLTLSSVYVFGVILFAGVLQTVTGFGFALAAAPLLTFALPPKEAVVAVLFVGIMMKGLMVYKTWGDGAFKRIALVFAASAVGALPGAYVLRVVSDSALKVFIGLTLVAVTLAMYANYTVTIRRHGLAKSVVGFLSGFLGATTSFNGPPLILYLMNEGGDKTTIRADLARYFLLCNVTTITFAYFMGTVPADRLGGLAAAALPAVLLAWWLGDKIFARVDAALFRRIALGIISLSGLVTCGFGLWPLIK</sequence>
<protein>
    <recommendedName>
        <fullName evidence="8">Probable membrane transporter protein</fullName>
    </recommendedName>
</protein>
<evidence type="ECO:0000256" key="3">
    <source>
        <dbReference type="ARBA" id="ARBA00022448"/>
    </source>
</evidence>
<evidence type="ECO:0000313" key="10">
    <source>
        <dbReference type="Proteomes" id="UP001254848"/>
    </source>
</evidence>
<keyword evidence="7 8" id="KW-0472">Membrane</keyword>
<feature type="transmembrane region" description="Helical" evidence="8">
    <location>
        <begin position="167"/>
        <end position="186"/>
    </location>
</feature>